<protein>
    <submittedName>
        <fullName evidence="5">Acyl-CoA dehydrogenase family protein</fullName>
        <ecNumber evidence="5">1.-.-.-</ecNumber>
    </submittedName>
</protein>
<organism evidence="5 6">
    <name type="scientific">Nonomuraea guangzhouensis</name>
    <dbReference type="NCBI Taxonomy" id="1291555"/>
    <lineage>
        <taxon>Bacteria</taxon>
        <taxon>Bacillati</taxon>
        <taxon>Actinomycetota</taxon>
        <taxon>Actinomycetes</taxon>
        <taxon>Streptosporangiales</taxon>
        <taxon>Streptosporangiaceae</taxon>
        <taxon>Nonomuraea</taxon>
    </lineage>
</organism>
<keyword evidence="6" id="KW-1185">Reference proteome</keyword>
<sequence>MDFAFDDEQERLRARVRDFAAERLAPHYQSDDRAAAMRPELPGELARMGLLGLRVQREYGGTGADAVTTGLVLEELARADVNSCYLVLNAALVADILQANASPEQRGDWLPALASGDLIPAICLTEPEHGSDAAAIEFRATPQNGAWLLHGEKTSIMLGMTATHGLVFARTGGQGARGVTAFLADLAAAKREAFTDLGNRAVGRAHLTFDGLSAGPETIVGGEGLGFVQVMRGFDYSRALIALMATGTAQAAIDDALERARTRNAFGRPLGTFQGLSFPLVEYATQLRAGRALCYEALWRKDQGLPHTTEANMVKWWVPRMAADAVQQALLTFGQAGYSEELRQAQRLRDVIALQIADGTAQITKLVVARQLLGRDFAP</sequence>
<evidence type="ECO:0000256" key="1">
    <source>
        <dbReference type="ARBA" id="ARBA00022630"/>
    </source>
</evidence>
<dbReference type="Proteomes" id="UP001597097">
    <property type="component" value="Unassembled WGS sequence"/>
</dbReference>
<dbReference type="EC" id="1.-.-.-" evidence="5"/>
<dbReference type="InterPro" id="IPR013786">
    <property type="entry name" value="AcylCoA_DH/ox_N"/>
</dbReference>
<dbReference type="GO" id="GO:0016491">
    <property type="term" value="F:oxidoreductase activity"/>
    <property type="evidence" value="ECO:0007669"/>
    <property type="project" value="UniProtKB-KW"/>
</dbReference>
<feature type="domain" description="Acyl-CoA dehydrogenase/oxidase N-terminal" evidence="4">
    <location>
        <begin position="7"/>
        <end position="117"/>
    </location>
</feature>
<comment type="caution">
    <text evidence="5">The sequence shown here is derived from an EMBL/GenBank/DDBJ whole genome shotgun (WGS) entry which is preliminary data.</text>
</comment>
<evidence type="ECO:0000259" key="3">
    <source>
        <dbReference type="Pfam" id="PF02770"/>
    </source>
</evidence>
<dbReference type="PANTHER" id="PTHR43884">
    <property type="entry name" value="ACYL-COA DEHYDROGENASE"/>
    <property type="match status" value="1"/>
</dbReference>
<accession>A0ABW4G059</accession>
<keyword evidence="5" id="KW-0560">Oxidoreductase</keyword>
<name>A0ABW4G059_9ACTN</name>
<reference evidence="6" key="1">
    <citation type="journal article" date="2019" name="Int. J. Syst. Evol. Microbiol.">
        <title>The Global Catalogue of Microorganisms (GCM) 10K type strain sequencing project: providing services to taxonomists for standard genome sequencing and annotation.</title>
        <authorList>
            <consortium name="The Broad Institute Genomics Platform"/>
            <consortium name="The Broad Institute Genome Sequencing Center for Infectious Disease"/>
            <person name="Wu L."/>
            <person name="Ma J."/>
        </authorList>
    </citation>
    <scope>NUCLEOTIDE SEQUENCE [LARGE SCALE GENOMIC DNA]</scope>
    <source>
        <strain evidence="6">CGMCC 1.15399</strain>
    </source>
</reference>
<evidence type="ECO:0000313" key="5">
    <source>
        <dbReference type="EMBL" id="MFD1535725.1"/>
    </source>
</evidence>
<dbReference type="EMBL" id="JBHUCM010000003">
    <property type="protein sequence ID" value="MFD1535725.1"/>
    <property type="molecule type" value="Genomic_DNA"/>
</dbReference>
<dbReference type="RefSeq" id="WP_219536265.1">
    <property type="nucleotide sequence ID" value="NZ_JAHKRM010000029.1"/>
</dbReference>
<dbReference type="InterPro" id="IPR009075">
    <property type="entry name" value="AcylCo_DH/oxidase_C"/>
</dbReference>
<dbReference type="Pfam" id="PF02771">
    <property type="entry name" value="Acyl-CoA_dh_N"/>
    <property type="match status" value="1"/>
</dbReference>
<evidence type="ECO:0000259" key="4">
    <source>
        <dbReference type="Pfam" id="PF02771"/>
    </source>
</evidence>
<keyword evidence="1" id="KW-0285">Flavoprotein</keyword>
<proteinExistence type="predicted"/>
<dbReference type="Pfam" id="PF00441">
    <property type="entry name" value="Acyl-CoA_dh_1"/>
    <property type="match status" value="1"/>
</dbReference>
<dbReference type="PANTHER" id="PTHR43884:SF12">
    <property type="entry name" value="ISOVALERYL-COA DEHYDROGENASE, MITOCHONDRIAL-RELATED"/>
    <property type="match status" value="1"/>
</dbReference>
<gene>
    <name evidence="5" type="ORF">ACFSJ0_01690</name>
</gene>
<evidence type="ECO:0000313" key="6">
    <source>
        <dbReference type="Proteomes" id="UP001597097"/>
    </source>
</evidence>
<dbReference type="InterPro" id="IPR006091">
    <property type="entry name" value="Acyl-CoA_Oxase/DH_mid-dom"/>
</dbReference>
<feature type="domain" description="Acyl-CoA dehydrogenase/oxidase C-terminal" evidence="2">
    <location>
        <begin position="226"/>
        <end position="373"/>
    </location>
</feature>
<evidence type="ECO:0000259" key="2">
    <source>
        <dbReference type="Pfam" id="PF00441"/>
    </source>
</evidence>
<dbReference type="Pfam" id="PF02770">
    <property type="entry name" value="Acyl-CoA_dh_M"/>
    <property type="match status" value="1"/>
</dbReference>
<feature type="domain" description="Acyl-CoA oxidase/dehydrogenase middle" evidence="3">
    <location>
        <begin position="121"/>
        <end position="210"/>
    </location>
</feature>